<comment type="catalytic activity">
    <reaction evidence="13">
        <text>DNA(n) + a 2'-deoxyribonucleoside 5'-triphosphate = DNA(n+1) + diphosphate</text>
        <dbReference type="Rhea" id="RHEA:22508"/>
        <dbReference type="Rhea" id="RHEA-COMP:17339"/>
        <dbReference type="Rhea" id="RHEA-COMP:17340"/>
        <dbReference type="ChEBI" id="CHEBI:33019"/>
        <dbReference type="ChEBI" id="CHEBI:61560"/>
        <dbReference type="ChEBI" id="CHEBI:173112"/>
        <dbReference type="EC" id="2.7.7.49"/>
    </reaction>
</comment>
<dbReference type="Gene3D" id="3.30.420.10">
    <property type="entry name" value="Ribonuclease H-like superfamily/Ribonuclease H"/>
    <property type="match status" value="1"/>
</dbReference>
<dbReference type="Proteomes" id="UP000765509">
    <property type="component" value="Unassembled WGS sequence"/>
</dbReference>
<evidence type="ECO:0000256" key="5">
    <source>
        <dbReference type="ARBA" id="ARBA00022759"/>
    </source>
</evidence>
<keyword evidence="11" id="KW-0808">Transferase</keyword>
<dbReference type="GO" id="GO:0015074">
    <property type="term" value="P:DNA integration"/>
    <property type="evidence" value="ECO:0007669"/>
    <property type="project" value="UniProtKB-KW"/>
</dbReference>
<dbReference type="GO" id="GO:0005634">
    <property type="term" value="C:nucleus"/>
    <property type="evidence" value="ECO:0007669"/>
    <property type="project" value="UniProtKB-ARBA"/>
</dbReference>
<dbReference type="AlphaFoldDB" id="A0A9Q3IFE2"/>
<keyword evidence="1" id="KW-0815">Transposition</keyword>
<sequence length="267" mass="29420">MGPFDQAPQGFQYLLTIRDHISTFSIIYPLKSRLDTPAAVLDAITHLTVQLETSPKALQTDNTREFTSGSVTTALAKLGIGFYPSLPYLPQENGEAECLNQTLGDMARAMLTKSDAQIPRHTRYCTDGHPLLLPYTHLGKGPSYMFQWSNSHASWMQGALSANPSSCYWPPANNQMIHLESAIFPHFQTAQSAQETPDKGSLRHVLNAMTLANVPTEIFFVHEERAINYLLLEKDITIPENLKQASLGTGLSQKASTNEEAQGMAGN</sequence>
<evidence type="ECO:0000313" key="17">
    <source>
        <dbReference type="Proteomes" id="UP000765509"/>
    </source>
</evidence>
<dbReference type="GO" id="GO:0004519">
    <property type="term" value="F:endonuclease activity"/>
    <property type="evidence" value="ECO:0007669"/>
    <property type="project" value="UniProtKB-KW"/>
</dbReference>
<protein>
    <recommendedName>
        <fullName evidence="15">Integrase catalytic domain-containing protein</fullName>
    </recommendedName>
</protein>
<evidence type="ECO:0000256" key="1">
    <source>
        <dbReference type="ARBA" id="ARBA00022578"/>
    </source>
</evidence>
<dbReference type="SUPFAM" id="SSF53098">
    <property type="entry name" value="Ribonuclease H-like"/>
    <property type="match status" value="1"/>
</dbReference>
<proteinExistence type="predicted"/>
<evidence type="ECO:0000256" key="11">
    <source>
        <dbReference type="ARBA" id="ARBA00022932"/>
    </source>
</evidence>
<reference evidence="16" key="1">
    <citation type="submission" date="2021-03" db="EMBL/GenBank/DDBJ databases">
        <title>Draft genome sequence of rust myrtle Austropuccinia psidii MF-1, a brazilian biotype.</title>
        <authorList>
            <person name="Quecine M.C."/>
            <person name="Pachon D.M.R."/>
            <person name="Bonatelli M.L."/>
            <person name="Correr F.H."/>
            <person name="Franceschini L.M."/>
            <person name="Leite T.F."/>
            <person name="Margarido G.R.A."/>
            <person name="Almeida C.A."/>
            <person name="Ferrarezi J.A."/>
            <person name="Labate C.A."/>
        </authorList>
    </citation>
    <scope>NUCLEOTIDE SEQUENCE</scope>
    <source>
        <strain evidence="16">MF-1</strain>
    </source>
</reference>
<dbReference type="GO" id="GO:0006310">
    <property type="term" value="P:DNA recombination"/>
    <property type="evidence" value="ECO:0007669"/>
    <property type="project" value="UniProtKB-KW"/>
</dbReference>
<evidence type="ECO:0000256" key="7">
    <source>
        <dbReference type="ARBA" id="ARBA00022842"/>
    </source>
</evidence>
<evidence type="ECO:0000313" key="16">
    <source>
        <dbReference type="EMBL" id="MBW0537100.1"/>
    </source>
</evidence>
<comment type="catalytic activity">
    <reaction evidence="14">
        <text>DNA(n) + a 2'-deoxyribonucleoside 5'-triphosphate = DNA(n+1) + diphosphate</text>
        <dbReference type="Rhea" id="RHEA:22508"/>
        <dbReference type="Rhea" id="RHEA-COMP:17339"/>
        <dbReference type="Rhea" id="RHEA-COMP:17340"/>
        <dbReference type="ChEBI" id="CHEBI:33019"/>
        <dbReference type="ChEBI" id="CHEBI:61560"/>
        <dbReference type="ChEBI" id="CHEBI:173112"/>
        <dbReference type="EC" id="2.7.7.7"/>
    </reaction>
</comment>
<dbReference type="GO" id="GO:0046872">
    <property type="term" value="F:metal ion binding"/>
    <property type="evidence" value="ECO:0007669"/>
    <property type="project" value="UniProtKB-KW"/>
</dbReference>
<keyword evidence="17" id="KW-1185">Reference proteome</keyword>
<keyword evidence="3" id="KW-0540">Nuclease</keyword>
<keyword evidence="10" id="KW-0695">RNA-directed DNA polymerase</keyword>
<keyword evidence="11" id="KW-0239">DNA-directed DNA polymerase</keyword>
<keyword evidence="2" id="KW-0548">Nucleotidyltransferase</keyword>
<evidence type="ECO:0000256" key="8">
    <source>
        <dbReference type="ARBA" id="ARBA00022884"/>
    </source>
</evidence>
<dbReference type="InterPro" id="IPR012337">
    <property type="entry name" value="RNaseH-like_sf"/>
</dbReference>
<evidence type="ECO:0000259" key="15">
    <source>
        <dbReference type="PROSITE" id="PS50994"/>
    </source>
</evidence>
<dbReference type="InterPro" id="IPR001584">
    <property type="entry name" value="Integrase_cat-core"/>
</dbReference>
<dbReference type="PANTHER" id="PTHR42648">
    <property type="entry name" value="TRANSPOSASE, PUTATIVE-RELATED"/>
    <property type="match status" value="1"/>
</dbReference>
<evidence type="ECO:0000256" key="6">
    <source>
        <dbReference type="ARBA" id="ARBA00022801"/>
    </source>
</evidence>
<dbReference type="GO" id="GO:0003964">
    <property type="term" value="F:RNA-directed DNA polymerase activity"/>
    <property type="evidence" value="ECO:0007669"/>
    <property type="project" value="UniProtKB-KW"/>
</dbReference>
<keyword evidence="8" id="KW-0694">RNA-binding</keyword>
<dbReference type="GO" id="GO:0003723">
    <property type="term" value="F:RNA binding"/>
    <property type="evidence" value="ECO:0007669"/>
    <property type="project" value="UniProtKB-KW"/>
</dbReference>
<dbReference type="GO" id="GO:0016787">
    <property type="term" value="F:hydrolase activity"/>
    <property type="evidence" value="ECO:0007669"/>
    <property type="project" value="UniProtKB-KW"/>
</dbReference>
<accession>A0A9Q3IFE2</accession>
<dbReference type="PANTHER" id="PTHR42648:SF11">
    <property type="entry name" value="TRANSPOSON TY4-P GAG-POL POLYPROTEIN"/>
    <property type="match status" value="1"/>
</dbReference>
<evidence type="ECO:0000256" key="3">
    <source>
        <dbReference type="ARBA" id="ARBA00022722"/>
    </source>
</evidence>
<dbReference type="PROSITE" id="PS50994">
    <property type="entry name" value="INTEGRASE"/>
    <property type="match status" value="1"/>
</dbReference>
<keyword evidence="12" id="KW-0233">DNA recombination</keyword>
<organism evidence="16 17">
    <name type="scientific">Austropuccinia psidii MF-1</name>
    <dbReference type="NCBI Taxonomy" id="1389203"/>
    <lineage>
        <taxon>Eukaryota</taxon>
        <taxon>Fungi</taxon>
        <taxon>Dikarya</taxon>
        <taxon>Basidiomycota</taxon>
        <taxon>Pucciniomycotina</taxon>
        <taxon>Pucciniomycetes</taxon>
        <taxon>Pucciniales</taxon>
        <taxon>Sphaerophragmiaceae</taxon>
        <taxon>Austropuccinia</taxon>
    </lineage>
</organism>
<evidence type="ECO:0000256" key="2">
    <source>
        <dbReference type="ARBA" id="ARBA00022695"/>
    </source>
</evidence>
<evidence type="ECO:0000256" key="13">
    <source>
        <dbReference type="ARBA" id="ARBA00048173"/>
    </source>
</evidence>
<keyword evidence="4" id="KW-0479">Metal-binding</keyword>
<keyword evidence="9" id="KW-0229">DNA integration</keyword>
<name>A0A9Q3IFE2_9BASI</name>
<feature type="domain" description="Integrase catalytic" evidence="15">
    <location>
        <begin position="1"/>
        <end position="172"/>
    </location>
</feature>
<keyword evidence="6" id="KW-0378">Hydrolase</keyword>
<dbReference type="InterPro" id="IPR036397">
    <property type="entry name" value="RNaseH_sf"/>
</dbReference>
<evidence type="ECO:0000256" key="4">
    <source>
        <dbReference type="ARBA" id="ARBA00022723"/>
    </source>
</evidence>
<gene>
    <name evidence="16" type="ORF">O181_076815</name>
</gene>
<keyword evidence="5" id="KW-0255">Endonuclease</keyword>
<comment type="caution">
    <text evidence="16">The sequence shown here is derived from an EMBL/GenBank/DDBJ whole genome shotgun (WGS) entry which is preliminary data.</text>
</comment>
<evidence type="ECO:0000256" key="14">
    <source>
        <dbReference type="ARBA" id="ARBA00049244"/>
    </source>
</evidence>
<keyword evidence="7" id="KW-0460">Magnesium</keyword>
<dbReference type="GO" id="GO:0032196">
    <property type="term" value="P:transposition"/>
    <property type="evidence" value="ECO:0007669"/>
    <property type="project" value="UniProtKB-KW"/>
</dbReference>
<evidence type="ECO:0000256" key="9">
    <source>
        <dbReference type="ARBA" id="ARBA00022908"/>
    </source>
</evidence>
<evidence type="ECO:0000256" key="12">
    <source>
        <dbReference type="ARBA" id="ARBA00023172"/>
    </source>
</evidence>
<dbReference type="OrthoDB" id="7691805at2759"/>
<dbReference type="GO" id="GO:0003887">
    <property type="term" value="F:DNA-directed DNA polymerase activity"/>
    <property type="evidence" value="ECO:0007669"/>
    <property type="project" value="UniProtKB-KW"/>
</dbReference>
<dbReference type="InterPro" id="IPR039537">
    <property type="entry name" value="Retrotran_Ty1/copia-like"/>
</dbReference>
<evidence type="ECO:0000256" key="10">
    <source>
        <dbReference type="ARBA" id="ARBA00022918"/>
    </source>
</evidence>
<dbReference type="EMBL" id="AVOT02041749">
    <property type="protein sequence ID" value="MBW0537100.1"/>
    <property type="molecule type" value="Genomic_DNA"/>
</dbReference>